<dbReference type="InterPro" id="IPR000944">
    <property type="entry name" value="Tscrpt_reg_Rrf2"/>
</dbReference>
<dbReference type="NCBIfam" id="TIGR00738">
    <property type="entry name" value="rrf2_super"/>
    <property type="match status" value="1"/>
</dbReference>
<protein>
    <submittedName>
        <fullName evidence="1">SUF system Fe-S cluster assembly regulator</fullName>
    </submittedName>
</protein>
<accession>A0ABS6SHJ0</accession>
<dbReference type="NCBIfam" id="TIGR02944">
    <property type="entry name" value="suf_reg_Xantho"/>
    <property type="match status" value="1"/>
</dbReference>
<dbReference type="Pfam" id="PF02082">
    <property type="entry name" value="Rrf2"/>
    <property type="match status" value="1"/>
</dbReference>
<evidence type="ECO:0000313" key="1">
    <source>
        <dbReference type="EMBL" id="MBV7257312.1"/>
    </source>
</evidence>
<dbReference type="PANTHER" id="PTHR33221:SF2">
    <property type="entry name" value="TRANSCRIPTIONAL REGULATOR"/>
    <property type="match status" value="1"/>
</dbReference>
<sequence>MRLSNLADYAVVAMVRLASAPERMSAGALSEQTGIPAPTAAKLTATLTRAGLLDSTRGASGGAALSRPASDIRLTEIVEAVDGPIGLTQCLHDGAGDCAIGVSCNVRPHWTIINQKVRSAFDDVSLADLMKLEIKEPA</sequence>
<dbReference type="PANTHER" id="PTHR33221">
    <property type="entry name" value="WINGED HELIX-TURN-HELIX TRANSCRIPTIONAL REGULATOR, RRF2 FAMILY"/>
    <property type="match status" value="1"/>
</dbReference>
<keyword evidence="2" id="KW-1185">Reference proteome</keyword>
<gene>
    <name evidence="1" type="ORF">KCG44_11005</name>
</gene>
<dbReference type="PROSITE" id="PS51197">
    <property type="entry name" value="HTH_RRF2_2"/>
    <property type="match status" value="1"/>
</dbReference>
<name>A0ABS6SHJ0_9SPHN</name>
<comment type="caution">
    <text evidence="1">The sequence shown here is derived from an EMBL/GenBank/DDBJ whole genome shotgun (WGS) entry which is preliminary data.</text>
</comment>
<reference evidence="1 2" key="1">
    <citation type="submission" date="2021-04" db="EMBL/GenBank/DDBJ databases">
        <authorList>
            <person name="Pira H."/>
            <person name="Risdian C."/>
            <person name="Wink J."/>
        </authorList>
    </citation>
    <scope>NUCLEOTIDE SEQUENCE [LARGE SCALE GENOMIC DNA]</scope>
    <source>
        <strain evidence="1 2">WHA3</strain>
    </source>
</reference>
<evidence type="ECO:0000313" key="2">
    <source>
        <dbReference type="Proteomes" id="UP000722336"/>
    </source>
</evidence>
<proteinExistence type="predicted"/>
<dbReference type="InterPro" id="IPR014290">
    <property type="entry name" value="SUF_FeS_clus_asmbl_reg"/>
</dbReference>
<dbReference type="EMBL" id="JAGSPA010000003">
    <property type="protein sequence ID" value="MBV7257312.1"/>
    <property type="molecule type" value="Genomic_DNA"/>
</dbReference>
<dbReference type="Proteomes" id="UP000722336">
    <property type="component" value="Unassembled WGS sequence"/>
</dbReference>
<organism evidence="1 2">
    <name type="scientific">Pacificimonas pallii</name>
    <dbReference type="NCBI Taxonomy" id="2827236"/>
    <lineage>
        <taxon>Bacteria</taxon>
        <taxon>Pseudomonadati</taxon>
        <taxon>Pseudomonadota</taxon>
        <taxon>Alphaproteobacteria</taxon>
        <taxon>Sphingomonadales</taxon>
        <taxon>Sphingosinicellaceae</taxon>
        <taxon>Pacificimonas</taxon>
    </lineage>
</organism>